<dbReference type="InterPro" id="IPR013855">
    <property type="entry name" value="Cdc37_N_dom"/>
</dbReference>
<dbReference type="SMART" id="SM01070">
    <property type="entry name" value="CDC37_M"/>
    <property type="match status" value="1"/>
</dbReference>
<dbReference type="SUPFAM" id="SSF101391">
    <property type="entry name" value="Hsp90 co-chaperone CDC37"/>
    <property type="match status" value="1"/>
</dbReference>
<name>A0A899G0D2_9ASCO</name>
<evidence type="ECO:0000259" key="9">
    <source>
        <dbReference type="SMART" id="SM01071"/>
    </source>
</evidence>
<feature type="coiled-coil region" evidence="6">
    <location>
        <begin position="134"/>
        <end position="161"/>
    </location>
</feature>
<proteinExistence type="inferred from homology"/>
<keyword evidence="11" id="KW-1185">Reference proteome</keyword>
<dbReference type="Pfam" id="PF08564">
    <property type="entry name" value="CDC37_C"/>
    <property type="match status" value="1"/>
</dbReference>
<dbReference type="SMART" id="SM01069">
    <property type="entry name" value="CDC37_C"/>
    <property type="match status" value="1"/>
</dbReference>
<protein>
    <recommendedName>
        <fullName evidence="5">Hsp90 chaperone protein kinase-targeting subunit</fullName>
    </recommendedName>
</protein>
<evidence type="ECO:0000256" key="3">
    <source>
        <dbReference type="ARBA" id="ARBA00022490"/>
    </source>
</evidence>
<dbReference type="FunFam" id="1.20.58.610:FF:000002">
    <property type="entry name" value="Hsp90 co-chaperone Cdc37, putative"/>
    <property type="match status" value="1"/>
</dbReference>
<organism evidence="10 11">
    <name type="scientific">Pneumocystis wakefieldiae</name>
    <dbReference type="NCBI Taxonomy" id="38082"/>
    <lineage>
        <taxon>Eukaryota</taxon>
        <taxon>Fungi</taxon>
        <taxon>Dikarya</taxon>
        <taxon>Ascomycota</taxon>
        <taxon>Taphrinomycotina</taxon>
        <taxon>Pneumocystomycetes</taxon>
        <taxon>Pneumocystaceae</taxon>
        <taxon>Pneumocystis</taxon>
    </lineage>
</organism>
<evidence type="ECO:0000256" key="1">
    <source>
        <dbReference type="ARBA" id="ARBA00004496"/>
    </source>
</evidence>
<dbReference type="GO" id="GO:0031072">
    <property type="term" value="F:heat shock protein binding"/>
    <property type="evidence" value="ECO:0007669"/>
    <property type="project" value="TreeGrafter"/>
</dbReference>
<feature type="domain" description="Cdc37 Hsp90 binding" evidence="8">
    <location>
        <begin position="177"/>
        <end position="348"/>
    </location>
</feature>
<evidence type="ECO:0000256" key="5">
    <source>
        <dbReference type="ARBA" id="ARBA00031396"/>
    </source>
</evidence>
<keyword evidence="4" id="KW-0143">Chaperone</keyword>
<gene>
    <name evidence="10" type="ORF">MERGE_002985</name>
</gene>
<dbReference type="SMART" id="SM01071">
    <property type="entry name" value="CDC37_N"/>
    <property type="match status" value="1"/>
</dbReference>
<evidence type="ECO:0000259" key="7">
    <source>
        <dbReference type="SMART" id="SM01069"/>
    </source>
</evidence>
<dbReference type="GO" id="GO:0005737">
    <property type="term" value="C:cytoplasm"/>
    <property type="evidence" value="ECO:0007669"/>
    <property type="project" value="UniProtKB-SubCell"/>
</dbReference>
<dbReference type="InterPro" id="IPR013874">
    <property type="entry name" value="Cdc37_Hsp90-bd"/>
</dbReference>
<dbReference type="OrthoDB" id="440202at2759"/>
<dbReference type="Gene3D" id="1.20.58.610">
    <property type="entry name" value="Cdc37, Hsp90 binding domain"/>
    <property type="match status" value="1"/>
</dbReference>
<feature type="domain" description="Cdc37 N-terminal" evidence="9">
    <location>
        <begin position="2"/>
        <end position="178"/>
    </location>
</feature>
<evidence type="ECO:0000313" key="11">
    <source>
        <dbReference type="Proteomes" id="UP000663699"/>
    </source>
</evidence>
<reference evidence="10" key="1">
    <citation type="submission" date="2020-06" db="EMBL/GenBank/DDBJ databases">
        <title>Genomes of multiple members of Pneumocystis genus reveal paths to human pathogen Pneumocystis jirovecii.</title>
        <authorList>
            <person name="Cisse O.H."/>
            <person name="Ma L."/>
            <person name="Dekker J."/>
            <person name="Khil P."/>
            <person name="Jo J."/>
            <person name="Brenchley J."/>
            <person name="Blair R."/>
            <person name="Pahar B."/>
            <person name="Chabe M."/>
            <person name="Van Rompay K.A."/>
            <person name="Keesler R."/>
            <person name="Sukura A."/>
            <person name="Hirsch V."/>
            <person name="Kutty G."/>
            <person name="Liu Y."/>
            <person name="Peng L."/>
            <person name="Chen J."/>
            <person name="Song J."/>
            <person name="Weissenbacher-Lang C."/>
            <person name="Xu J."/>
            <person name="Upham N.S."/>
            <person name="Stajich J.E."/>
            <person name="Cuomo C.A."/>
            <person name="Cushion M.T."/>
            <person name="Kovacs J.A."/>
        </authorList>
    </citation>
    <scope>NUCLEOTIDE SEQUENCE</scope>
    <source>
        <strain evidence="10">2A</strain>
    </source>
</reference>
<dbReference type="Proteomes" id="UP000663699">
    <property type="component" value="Chromosome 7"/>
</dbReference>
<dbReference type="Pfam" id="PF03234">
    <property type="entry name" value="CDC37_N"/>
    <property type="match status" value="1"/>
</dbReference>
<evidence type="ECO:0000256" key="2">
    <source>
        <dbReference type="ARBA" id="ARBA00006222"/>
    </source>
</evidence>
<dbReference type="PANTHER" id="PTHR12800">
    <property type="entry name" value="CDC37-RELATED"/>
    <property type="match status" value="1"/>
</dbReference>
<dbReference type="InterPro" id="IPR038189">
    <property type="entry name" value="Cdc37_Hsp90-bd_sf"/>
</dbReference>
<dbReference type="GO" id="GO:0050821">
    <property type="term" value="P:protein stabilization"/>
    <property type="evidence" value="ECO:0007669"/>
    <property type="project" value="TreeGrafter"/>
</dbReference>
<dbReference type="GO" id="GO:0006457">
    <property type="term" value="P:protein folding"/>
    <property type="evidence" value="ECO:0007669"/>
    <property type="project" value="TreeGrafter"/>
</dbReference>
<dbReference type="Pfam" id="PF08565">
    <property type="entry name" value="CDC37_M"/>
    <property type="match status" value="1"/>
</dbReference>
<comment type="subcellular location">
    <subcellularLocation>
        <location evidence="1">Cytoplasm</location>
    </subcellularLocation>
</comment>
<dbReference type="PANTHER" id="PTHR12800:SF4">
    <property type="entry name" value="HSP90 CO-CHAPERONE CDC37"/>
    <property type="match status" value="1"/>
</dbReference>
<evidence type="ECO:0000256" key="6">
    <source>
        <dbReference type="SAM" id="Coils"/>
    </source>
</evidence>
<evidence type="ECO:0000259" key="8">
    <source>
        <dbReference type="SMART" id="SM01070"/>
    </source>
</evidence>
<dbReference type="GO" id="GO:0051082">
    <property type="term" value="F:unfolded protein binding"/>
    <property type="evidence" value="ECO:0007669"/>
    <property type="project" value="TreeGrafter"/>
</dbReference>
<accession>A0A899G0D2</accession>
<dbReference type="GO" id="GO:0051087">
    <property type="term" value="F:protein-folding chaperone binding"/>
    <property type="evidence" value="ECO:0007669"/>
    <property type="project" value="TreeGrafter"/>
</dbReference>
<dbReference type="EMBL" id="CP054538">
    <property type="protein sequence ID" value="QSL65672.1"/>
    <property type="molecule type" value="Genomic_DNA"/>
</dbReference>
<feature type="domain" description="Cdc37 C-terminal" evidence="7">
    <location>
        <begin position="366"/>
        <end position="441"/>
    </location>
</feature>
<dbReference type="InterPro" id="IPR004918">
    <property type="entry name" value="Cdc37"/>
</dbReference>
<sequence>MVLDYSKWDKLELSDDSDIEVHPNVDKRSFIRWKQRDIHEKRQARKQAILDIGSNIQMNKDLKEQILRLICALKTSTDQDPDQVVMSILQEISLENIPHIEGAVKYNVYIRRLIEKVKEKLGETEGEKRRQEFIQNFEENISILEESIIKANKDLEKLEEEGKGKITSEDIRVGFESSSITKLPTKKKKEKVQTIEILNKKTLEDKTTEDACLTENDSNIDDNTEHIEPSEIGREFSRVNSQDYHALLEFISLHPDIVLDERETDGLLIDAFNHQMQGNEKMAKRCVHQGLLLQYCRQLGKDGVSLFFQRVTSANHAAYKLFNDDVEQTYSRIKVRAAEILEEREASSGVEQIQLHAVDPNAKISINIPSKDSEDPNIQEARKIFESFSLDLQDALESGQLENINKVLANIPLLEAEKIVGDLNRGGMLSIENEMIDATKEDFCINRNKEIM</sequence>
<keyword evidence="3" id="KW-0963">Cytoplasm</keyword>
<evidence type="ECO:0000313" key="10">
    <source>
        <dbReference type="EMBL" id="QSL65672.1"/>
    </source>
</evidence>
<dbReference type="AlphaFoldDB" id="A0A899G0D2"/>
<keyword evidence="6" id="KW-0175">Coiled coil</keyword>
<evidence type="ECO:0000256" key="4">
    <source>
        <dbReference type="ARBA" id="ARBA00023186"/>
    </source>
</evidence>
<dbReference type="GO" id="GO:0019901">
    <property type="term" value="F:protein kinase binding"/>
    <property type="evidence" value="ECO:0007669"/>
    <property type="project" value="InterPro"/>
</dbReference>
<comment type="similarity">
    <text evidence="2">Belongs to the CDC37 family.</text>
</comment>
<dbReference type="InterPro" id="IPR013873">
    <property type="entry name" value="Cdc37_C"/>
</dbReference>